<feature type="transmembrane region" description="Helical" evidence="5">
    <location>
        <begin position="203"/>
        <end position="220"/>
    </location>
</feature>
<dbReference type="PANTHER" id="PTHR44858:SF1">
    <property type="entry name" value="UDP-N-ACETYLGLUCOSAMINE--PEPTIDE N-ACETYLGLUCOSAMINYLTRANSFERASE SPINDLY-RELATED"/>
    <property type="match status" value="1"/>
</dbReference>
<dbReference type="PROSITE" id="PS50005">
    <property type="entry name" value="TPR"/>
    <property type="match status" value="3"/>
</dbReference>
<keyword evidence="1" id="KW-0677">Repeat</keyword>
<reference evidence="6 7" key="1">
    <citation type="journal article" date="2019" name="Genome Biol. Evol.">
        <title>Day and night: Metabolic profiles and evolutionary relationships of six axenic non-marine cyanobacteria.</title>
        <authorList>
            <person name="Will S.E."/>
            <person name="Henke P."/>
            <person name="Boedeker C."/>
            <person name="Huang S."/>
            <person name="Brinkmann H."/>
            <person name="Rohde M."/>
            <person name="Jarek M."/>
            <person name="Friedl T."/>
            <person name="Seufert S."/>
            <person name="Schumacher M."/>
            <person name="Overmann J."/>
            <person name="Neumann-Schaal M."/>
            <person name="Petersen J."/>
        </authorList>
    </citation>
    <scope>NUCLEOTIDE SEQUENCE [LARGE SCALE GENOMIC DNA]</scope>
    <source>
        <strain evidence="6 7">PCC 6912</strain>
    </source>
</reference>
<evidence type="ECO:0000256" key="2">
    <source>
        <dbReference type="ARBA" id="ARBA00022803"/>
    </source>
</evidence>
<gene>
    <name evidence="6" type="ORF">PCC6912_23320</name>
</gene>
<evidence type="ECO:0000313" key="6">
    <source>
        <dbReference type="EMBL" id="RUR83499.1"/>
    </source>
</evidence>
<dbReference type="EMBL" id="RSCJ01000007">
    <property type="protein sequence ID" value="RUR83499.1"/>
    <property type="molecule type" value="Genomic_DNA"/>
</dbReference>
<accession>A0A433NL27</accession>
<dbReference type="InterPro" id="IPR011990">
    <property type="entry name" value="TPR-like_helical_dom_sf"/>
</dbReference>
<dbReference type="SMART" id="SM00028">
    <property type="entry name" value="TPR"/>
    <property type="match status" value="6"/>
</dbReference>
<evidence type="ECO:0000256" key="1">
    <source>
        <dbReference type="ARBA" id="ARBA00022737"/>
    </source>
</evidence>
<dbReference type="PANTHER" id="PTHR44858">
    <property type="entry name" value="TETRATRICOPEPTIDE REPEAT PROTEIN 6"/>
    <property type="match status" value="1"/>
</dbReference>
<feature type="transmembrane region" description="Helical" evidence="5">
    <location>
        <begin position="169"/>
        <end position="188"/>
    </location>
</feature>
<feature type="repeat" description="TPR" evidence="3">
    <location>
        <begin position="587"/>
        <end position="620"/>
    </location>
</feature>
<keyword evidence="5" id="KW-1133">Transmembrane helix</keyword>
<evidence type="ECO:0000313" key="7">
    <source>
        <dbReference type="Proteomes" id="UP000268857"/>
    </source>
</evidence>
<evidence type="ECO:0000256" key="3">
    <source>
        <dbReference type="PROSITE-ProRule" id="PRU00339"/>
    </source>
</evidence>
<name>A0A433NL27_CHLFR</name>
<evidence type="ECO:0008006" key="8">
    <source>
        <dbReference type="Google" id="ProtNLM"/>
    </source>
</evidence>
<dbReference type="AlphaFoldDB" id="A0A433NL27"/>
<dbReference type="PROSITE" id="PS50293">
    <property type="entry name" value="TPR_REGION"/>
    <property type="match status" value="1"/>
</dbReference>
<keyword evidence="2 3" id="KW-0802">TPR repeat</keyword>
<feature type="repeat" description="TPR" evidence="3">
    <location>
        <begin position="844"/>
        <end position="877"/>
    </location>
</feature>
<evidence type="ECO:0000256" key="5">
    <source>
        <dbReference type="SAM" id="Phobius"/>
    </source>
</evidence>
<feature type="compositionally biased region" description="Low complexity" evidence="4">
    <location>
        <begin position="274"/>
        <end position="290"/>
    </location>
</feature>
<dbReference type="Proteomes" id="UP000268857">
    <property type="component" value="Unassembled WGS sequence"/>
</dbReference>
<dbReference type="InterPro" id="IPR050498">
    <property type="entry name" value="Ycf3"/>
</dbReference>
<keyword evidence="7" id="KW-1185">Reference proteome</keyword>
<sequence length="909" mass="103731">MKNFSDFLSPSNIINPTDTPKKLRKFLQEEFEKGSKEEDYNNIIDGLTKGIDDFIESYIDLYIYKQKTEAKRKKFRRIWSFVILFFSVVSIILISSISIEISRHQILFTLVVGALLGIFPISYIAYSYYKSEVQKDRLENDLRLLGLVSEENINEISELYNTVYNPFQFGVYIILFVTLASLIFAAYYNKNELGVIKSLTVEIIFYAFLGSYFFGIQLLIRRYNTFDLQPQVYSAVILRTLLSAVITFSIASLIGGIEKIAPNSSLPQTAVMTQQQSPNQPPENQQQSPNTDSLPWQILAFLIGIFPTRGIRWITFIANRALSAPIEQYNEYPLKNVVGINTWHEARLSELGIDNVQSLATTDICKLLLSTQFDTQQIVNWVDQAILCMKLGSKVERLRELNISTFHELQIAILEVNSDEDFNFSSRKANGYEGNLKNNDCEQQDKYKRLSSALGLTSDDIKLLSNYSNYPNYTHIKSYYKGAPEVASKQAATGKQFLMKSLSRQITISGILLASYKDEETGGNVSISINEQKEIEQEIKELKIFLKENPHHAKEYVNLGTRYYLLNQVTEAMRAYNQAISLDSNLAEAYNNRSVLFIDEDNYEKAIQDTRKAIRINPNFDVAYSNLGLAQLRQNNAFSAIDSLTKAIDCNCRLAAAYYYRGVAYNTISMGEEHFRLAVADFERAYLLSYEGDVLWSAWGLALSSLGEYEEAIEKYDEAIARAGIISARLYARRAYACLQFGTSLYNDEKNTQLQKGAIYYQKAYFDFEKATAQEDNAPASAFANFGLLKALQGDMKAKEGKNEEANKYYDEAIQKYIKAIEIYHKTLPKFNNQDDYRDNGELYEFHGNLAMFYQKVGDYENAKSNYSQAIKLGDNTVGTHFNYGICLFKSGNSILENTIHSYNEDYRG</sequence>
<dbReference type="STRING" id="211165.GCA_000317285_04877"/>
<evidence type="ECO:0000256" key="4">
    <source>
        <dbReference type="SAM" id="MobiDB-lite"/>
    </source>
</evidence>
<dbReference type="Pfam" id="PF13414">
    <property type="entry name" value="TPR_11"/>
    <property type="match status" value="2"/>
</dbReference>
<feature type="transmembrane region" description="Helical" evidence="5">
    <location>
        <begin position="78"/>
        <end position="99"/>
    </location>
</feature>
<feature type="repeat" description="TPR" evidence="3">
    <location>
        <begin position="553"/>
        <end position="586"/>
    </location>
</feature>
<dbReference type="InterPro" id="IPR019734">
    <property type="entry name" value="TPR_rpt"/>
</dbReference>
<feature type="transmembrane region" description="Helical" evidence="5">
    <location>
        <begin position="232"/>
        <end position="257"/>
    </location>
</feature>
<protein>
    <recommendedName>
        <fullName evidence="8">UDP-N-acetylglucosamine--peptide N-acetylglucosaminyltransferase SPINDLY</fullName>
    </recommendedName>
</protein>
<comment type="caution">
    <text evidence="6">The sequence shown here is derived from an EMBL/GenBank/DDBJ whole genome shotgun (WGS) entry which is preliminary data.</text>
</comment>
<feature type="transmembrane region" description="Helical" evidence="5">
    <location>
        <begin position="105"/>
        <end position="129"/>
    </location>
</feature>
<proteinExistence type="predicted"/>
<dbReference type="SUPFAM" id="SSF48452">
    <property type="entry name" value="TPR-like"/>
    <property type="match status" value="2"/>
</dbReference>
<organism evidence="6 7">
    <name type="scientific">Chlorogloeopsis fritschii PCC 6912</name>
    <dbReference type="NCBI Taxonomy" id="211165"/>
    <lineage>
        <taxon>Bacteria</taxon>
        <taxon>Bacillati</taxon>
        <taxon>Cyanobacteriota</taxon>
        <taxon>Cyanophyceae</taxon>
        <taxon>Nostocales</taxon>
        <taxon>Chlorogloeopsidaceae</taxon>
        <taxon>Chlorogloeopsis</taxon>
    </lineage>
</organism>
<dbReference type="Pfam" id="PF13181">
    <property type="entry name" value="TPR_8"/>
    <property type="match status" value="1"/>
</dbReference>
<keyword evidence="5" id="KW-0812">Transmembrane</keyword>
<dbReference type="Gene3D" id="1.25.40.10">
    <property type="entry name" value="Tetratricopeptide repeat domain"/>
    <property type="match status" value="4"/>
</dbReference>
<keyword evidence="5" id="KW-0472">Membrane</keyword>
<feature type="region of interest" description="Disordered" evidence="4">
    <location>
        <begin position="271"/>
        <end position="291"/>
    </location>
</feature>